<evidence type="ECO:0000259" key="2">
    <source>
        <dbReference type="PROSITE" id="PS51175"/>
    </source>
</evidence>
<evidence type="ECO:0000256" key="1">
    <source>
        <dbReference type="ARBA" id="ARBA00022729"/>
    </source>
</evidence>
<feature type="domain" description="CBM6" evidence="2">
    <location>
        <begin position="506"/>
        <end position="645"/>
    </location>
</feature>
<keyword evidence="4" id="KW-1185">Reference proteome</keyword>
<dbReference type="Proteomes" id="UP000291142">
    <property type="component" value="Unassembled WGS sequence"/>
</dbReference>
<dbReference type="InterPro" id="IPR005084">
    <property type="entry name" value="CBM6"/>
</dbReference>
<keyword evidence="1" id="KW-0732">Signal</keyword>
<reference evidence="3 4" key="1">
    <citation type="submission" date="2019-02" db="EMBL/GenBank/DDBJ databases">
        <title>Hyunsoonleella sp., isolated from marine sediment.</title>
        <authorList>
            <person name="Liu B.-T."/>
        </authorList>
    </citation>
    <scope>NUCLEOTIDE SEQUENCE [LARGE SCALE GENOMIC DNA]</scope>
    <source>
        <strain evidence="3 4">T58</strain>
    </source>
</reference>
<evidence type="ECO:0000313" key="3">
    <source>
        <dbReference type="EMBL" id="TBN02942.1"/>
    </source>
</evidence>
<dbReference type="OrthoDB" id="9800925at2"/>
<dbReference type="InterPro" id="IPR026444">
    <property type="entry name" value="Secre_tail"/>
</dbReference>
<dbReference type="Pfam" id="PF03422">
    <property type="entry name" value="CBM_6"/>
    <property type="match status" value="1"/>
</dbReference>
<dbReference type="EMBL" id="SIRT01000008">
    <property type="protein sequence ID" value="TBN02942.1"/>
    <property type="molecule type" value="Genomic_DNA"/>
</dbReference>
<dbReference type="SUPFAM" id="SSF51445">
    <property type="entry name" value="(Trans)glycosidases"/>
    <property type="match status" value="1"/>
</dbReference>
<gene>
    <name evidence="3" type="ORF">EYD45_10320</name>
</gene>
<dbReference type="PANTHER" id="PTHR40469">
    <property type="entry name" value="SECRETED GLYCOSYL HYDROLASE"/>
    <property type="match status" value="1"/>
</dbReference>
<dbReference type="PROSITE" id="PS51175">
    <property type="entry name" value="CBM6"/>
    <property type="match status" value="1"/>
</dbReference>
<dbReference type="GO" id="GO:0030246">
    <property type="term" value="F:carbohydrate binding"/>
    <property type="evidence" value="ECO:0007669"/>
    <property type="project" value="InterPro"/>
</dbReference>
<dbReference type="CDD" id="cd04080">
    <property type="entry name" value="CBM6_cellulase-like"/>
    <property type="match status" value="2"/>
</dbReference>
<protein>
    <submittedName>
        <fullName evidence="3">Carbohydrate-binding protein</fullName>
    </submittedName>
</protein>
<dbReference type="InterPro" id="IPR017853">
    <property type="entry name" value="GH"/>
</dbReference>
<dbReference type="InterPro" id="IPR006584">
    <property type="entry name" value="Cellulose-bd_IV"/>
</dbReference>
<dbReference type="Gene3D" id="3.20.20.80">
    <property type="entry name" value="Glycosidases"/>
    <property type="match status" value="1"/>
</dbReference>
<dbReference type="InterPro" id="IPR013783">
    <property type="entry name" value="Ig-like_fold"/>
</dbReference>
<organism evidence="3 4">
    <name type="scientific">Hyunsoonleella flava</name>
    <dbReference type="NCBI Taxonomy" id="2527939"/>
    <lineage>
        <taxon>Bacteria</taxon>
        <taxon>Pseudomonadati</taxon>
        <taxon>Bacteroidota</taxon>
        <taxon>Flavobacteriia</taxon>
        <taxon>Flavobacteriales</taxon>
        <taxon>Flavobacteriaceae</taxon>
    </lineage>
</organism>
<dbReference type="Gene3D" id="2.60.120.260">
    <property type="entry name" value="Galactose-binding domain-like"/>
    <property type="match status" value="2"/>
</dbReference>
<dbReference type="AlphaFoldDB" id="A0A4Q9FI63"/>
<dbReference type="Pfam" id="PF17957">
    <property type="entry name" value="Big_7"/>
    <property type="match status" value="1"/>
</dbReference>
<dbReference type="PANTHER" id="PTHR40469:SF2">
    <property type="entry name" value="GALACTOSE-BINDING DOMAIN-LIKE SUPERFAMILY PROTEIN"/>
    <property type="match status" value="1"/>
</dbReference>
<dbReference type="NCBIfam" id="TIGR04183">
    <property type="entry name" value="Por_Secre_tail"/>
    <property type="match status" value="1"/>
</dbReference>
<accession>A0A4Q9FI63</accession>
<name>A0A4Q9FI63_9FLAO</name>
<dbReference type="InterPro" id="IPR008979">
    <property type="entry name" value="Galactose-bd-like_sf"/>
</dbReference>
<sequence>MLQFNITLKKIDMEQGIGYKNRLCIAIFLLSFALIFNLKSFSQDYPFTLPNTITASLNVDTDSTEPFNNKLIGYNIQGFDTQLQKDFINLVDPVTIRFPHGVWANFYKWQTDGYQDDAYDNRDHEEALQTFVCCITGDIDGIAELNTQKKNRTGGDGYDMMWTYSINFDDGASSVARAQKDIGLGLEVKAIELGNEHFWKGQRSLRTETPEMYLAAASEVSSALKTEFPDIKLSLPLSWRRTHESYNNKIKGDGNFFDAISLHKYFKKDPLALGSNSAYSDLLTAKLELEEDTNWVRSFAPDKPIWLTEWGISSGENLHAAACLGIADVYLFLAENKDVYERANWFIFNRVANSMVVVGSNREPIYPLQKKGNLLVYEVIQDVFRDATMMDGTVTSSAQLTVSRGSVNAVNARATTNEFGETKVVAVNLTDKPVTFELKFDDVVYSRSFKHEALIFDNLGEVAPIDYFSDPLQLVKEGTGTITLPPLSVSKISGVYFDESIHLIAGTIEAEDYKDGGEGVGFSDTTTDNTLSPGVDTEGADVGTDSGITFVGDTQNGEWLKYDVNVLNADDYDFEFVYASATAGALVSIEIDDVVVFDSFSLPQTASATDFQTTTKLTVPLTKGLHELKLNVQNGGFNLDRMNITAVPILEAPMFVTPNDLDNIEPGNAIEVEASTTSAPENIASIELFINDVLVRSITSAPYTWGYSGQNDALLENIDEGTYNLKLVLTDDRGRTKESTIIVTSTDYPTRPFSGTAHIVPGVIQVEDYDLGGQGFAFNDSSSGNSGGVYRTAIGEDVDIIASGTGFAVSSLSGNEYLRYTINVTQAGRYEMLVNYRTFSSTSKPFAAYLLPKDLSSSELLFSAPNGSTTDGIRKITEGGVFQDYTSDEFDLQSGLWILELKIPSGGAGPSYDYVTLNRIGSLSVDEFALQNEFKVYPVPSSDGIFHLSISKTWEVYSLLGRKISNGKGKMIDISKYSKGIYILKTYEGTVERLVYD</sequence>
<dbReference type="Gene3D" id="2.60.40.10">
    <property type="entry name" value="Immunoglobulins"/>
    <property type="match status" value="1"/>
</dbReference>
<evidence type="ECO:0000313" key="4">
    <source>
        <dbReference type="Proteomes" id="UP000291142"/>
    </source>
</evidence>
<dbReference type="SMART" id="SM00606">
    <property type="entry name" value="CBD_IV"/>
    <property type="match status" value="1"/>
</dbReference>
<dbReference type="SUPFAM" id="SSF49785">
    <property type="entry name" value="Galactose-binding domain-like"/>
    <property type="match status" value="1"/>
</dbReference>
<comment type="caution">
    <text evidence="3">The sequence shown here is derived from an EMBL/GenBank/DDBJ whole genome shotgun (WGS) entry which is preliminary data.</text>
</comment>
<proteinExistence type="predicted"/>